<dbReference type="Gene3D" id="2.10.109.10">
    <property type="entry name" value="Umud Fragment, subunit A"/>
    <property type="match status" value="2"/>
</dbReference>
<dbReference type="EMBL" id="CP002546">
    <property type="protein sequence ID" value="ADY58017.1"/>
    <property type="molecule type" value="Genomic_DNA"/>
</dbReference>
<evidence type="ECO:0000256" key="2">
    <source>
        <dbReference type="ARBA" id="ARBA00009370"/>
    </source>
</evidence>
<dbReference type="AlphaFoldDB" id="F0SRF6"/>
<comment type="similarity">
    <text evidence="2">Belongs to the peptidase S26 family.</text>
</comment>
<keyword evidence="12" id="KW-1185">Reference proteome</keyword>
<sequence length="632" mass="70473">MSGRWQQTPWQGKSEQAHAAGATSSRMTSATRSRASSRSHRSNLTGQSHAEKARPSAPVHRPVRNLLETLVLLALAVTVFRTFVVEGFMITTGSMAPALYGYHYRVQCPDCGMEFAVNADVRNASELPAVAAAQTMPQHSAFDDPGGDPFGSGTAGSETSSQSGELTAAPLAATGSRCPNCQYAHIQLKDRVINEGDQLLVDKQAFVWKKPERWNSVVFRNPTRSTQAYAKRIIGLPGEVLKLEGGDVYVGGNIQRKTLADQRQIRILVSDSRYQPQLHDANWRGPWQPNDDIAAACWERSGEGWRCTPPSDVNPDTSTRLNFAHWVREGGSSKFIVPLQRWPGDIPLPTPDANVQYDAASKQISCLGALPADVLEKLISVSSDPQFQQAIERLFVRSHRQPVSDHLAYNPNSRLPRRHVRDLMLELDVKPDAVQSQLRVGLNEGRFQFVCDFDFAAETAELRIDGKPTTLRSGSLPERQFEEPVKIEVSLFDRQVLVAVDGQVLFEPYAYREAEMPSAPPAVPFFVAARGTPLTILRQRVYRDVYYRALTHYEADQQPPEYRLGPDEYFVLGDNSAVSFDSRHWPAGSISGSLLIGRPFILHLPSRKAQIALGPYELKFRSPEWHRVRLLR</sequence>
<dbReference type="InterPro" id="IPR036286">
    <property type="entry name" value="LexA/Signal_pep-like_sf"/>
</dbReference>
<name>F0SRF6_RUBBR</name>
<dbReference type="PRINTS" id="PR00727">
    <property type="entry name" value="LEADERPTASE"/>
</dbReference>
<protein>
    <recommendedName>
        <fullName evidence="4">Signal peptidase I</fullName>
        <ecNumber evidence="3">3.4.21.89</ecNumber>
    </recommendedName>
    <alternativeName>
        <fullName evidence="6">Leader peptidase I</fullName>
    </alternativeName>
</protein>
<dbReference type="OrthoDB" id="9802919at2"/>
<dbReference type="SUPFAM" id="SSF51306">
    <property type="entry name" value="LexA/Signal peptidase"/>
    <property type="match status" value="2"/>
</dbReference>
<feature type="domain" description="Peptidase S26" evidence="10">
    <location>
        <begin position="498"/>
        <end position="600"/>
    </location>
</feature>
<evidence type="ECO:0000313" key="11">
    <source>
        <dbReference type="EMBL" id="ADY58017.1"/>
    </source>
</evidence>
<dbReference type="Proteomes" id="UP000006860">
    <property type="component" value="Chromosome"/>
</dbReference>
<dbReference type="KEGG" id="pbs:Plabr_0390"/>
<feature type="transmembrane region" description="Helical" evidence="9">
    <location>
        <begin position="70"/>
        <end position="90"/>
    </location>
</feature>
<proteinExistence type="inferred from homology"/>
<dbReference type="PANTHER" id="PTHR43390:SF1">
    <property type="entry name" value="CHLOROPLAST PROCESSING PEPTIDASE"/>
    <property type="match status" value="1"/>
</dbReference>
<evidence type="ECO:0000256" key="5">
    <source>
        <dbReference type="ARBA" id="ARBA00022801"/>
    </source>
</evidence>
<evidence type="ECO:0000256" key="9">
    <source>
        <dbReference type="SAM" id="Phobius"/>
    </source>
</evidence>
<comment type="catalytic activity">
    <reaction evidence="1">
        <text>Cleavage of hydrophobic, N-terminal signal or leader sequences from secreted and periplasmic proteins.</text>
        <dbReference type="EC" id="3.4.21.89"/>
    </reaction>
</comment>
<dbReference type="eggNOG" id="COG0681">
    <property type="taxonomic scope" value="Bacteria"/>
</dbReference>
<feature type="compositionally biased region" description="Polar residues" evidence="8">
    <location>
        <begin position="155"/>
        <end position="165"/>
    </location>
</feature>
<dbReference type="CDD" id="cd06530">
    <property type="entry name" value="S26_SPase_I"/>
    <property type="match status" value="2"/>
</dbReference>
<dbReference type="RefSeq" id="WP_013626761.1">
    <property type="nucleotide sequence ID" value="NC_015174.1"/>
</dbReference>
<evidence type="ECO:0000256" key="7">
    <source>
        <dbReference type="PIRSR" id="PIRSR600223-1"/>
    </source>
</evidence>
<dbReference type="Pfam" id="PF10502">
    <property type="entry name" value="Peptidase_S26"/>
    <property type="match status" value="2"/>
</dbReference>
<evidence type="ECO:0000256" key="3">
    <source>
        <dbReference type="ARBA" id="ARBA00013208"/>
    </source>
</evidence>
<evidence type="ECO:0000256" key="8">
    <source>
        <dbReference type="SAM" id="MobiDB-lite"/>
    </source>
</evidence>
<evidence type="ECO:0000256" key="1">
    <source>
        <dbReference type="ARBA" id="ARBA00000677"/>
    </source>
</evidence>
<dbReference type="EC" id="3.4.21.89" evidence="3"/>
<feature type="domain" description="Peptidase S26" evidence="10">
    <location>
        <begin position="193"/>
        <end position="267"/>
    </location>
</feature>
<reference evidence="12" key="1">
    <citation type="submission" date="2011-02" db="EMBL/GenBank/DDBJ databases">
        <title>The complete genome of Planctomyces brasiliensis DSM 5305.</title>
        <authorList>
            <person name="Lucas S."/>
            <person name="Copeland A."/>
            <person name="Lapidus A."/>
            <person name="Bruce D."/>
            <person name="Goodwin L."/>
            <person name="Pitluck S."/>
            <person name="Kyrpides N."/>
            <person name="Mavromatis K."/>
            <person name="Pagani I."/>
            <person name="Ivanova N."/>
            <person name="Ovchinnikova G."/>
            <person name="Lu M."/>
            <person name="Detter J.C."/>
            <person name="Han C."/>
            <person name="Land M."/>
            <person name="Hauser L."/>
            <person name="Markowitz V."/>
            <person name="Cheng J.-F."/>
            <person name="Hugenholtz P."/>
            <person name="Woyke T."/>
            <person name="Wu D."/>
            <person name="Tindall B."/>
            <person name="Pomrenke H.G."/>
            <person name="Brambilla E."/>
            <person name="Klenk H.-P."/>
            <person name="Eisen J.A."/>
        </authorList>
    </citation>
    <scope>NUCLEOTIDE SEQUENCE [LARGE SCALE GENOMIC DNA]</scope>
    <source>
        <strain evidence="12">ATCC 49424 / DSM 5305 / JCM 21570 / NBRC 103401 / IFAM 1448</strain>
    </source>
</reference>
<dbReference type="InterPro" id="IPR019758">
    <property type="entry name" value="Pept_S26A_signal_pept_1_CS"/>
</dbReference>
<feature type="region of interest" description="Disordered" evidence="8">
    <location>
        <begin position="138"/>
        <end position="166"/>
    </location>
</feature>
<dbReference type="GO" id="GO:0016020">
    <property type="term" value="C:membrane"/>
    <property type="evidence" value="ECO:0007669"/>
    <property type="project" value="InterPro"/>
</dbReference>
<dbReference type="HOGENOM" id="CLU_457004_0_0_0"/>
<keyword evidence="5" id="KW-0378">Hydrolase</keyword>
<feature type="active site" evidence="7">
    <location>
        <position position="94"/>
    </location>
</feature>
<dbReference type="STRING" id="756272.Plabr_0390"/>
<gene>
    <name evidence="11" type="ordered locus">Plabr_0390</name>
</gene>
<dbReference type="PROSITE" id="PS00761">
    <property type="entry name" value="SPASE_I_3"/>
    <property type="match status" value="1"/>
</dbReference>
<dbReference type="GO" id="GO:0009003">
    <property type="term" value="F:signal peptidase activity"/>
    <property type="evidence" value="ECO:0007669"/>
    <property type="project" value="UniProtKB-EC"/>
</dbReference>
<dbReference type="InterPro" id="IPR019757">
    <property type="entry name" value="Pept_S26A_signal_pept_1_Lys-AS"/>
</dbReference>
<evidence type="ECO:0000256" key="6">
    <source>
        <dbReference type="ARBA" id="ARBA00029906"/>
    </source>
</evidence>
<feature type="active site" evidence="7">
    <location>
        <position position="231"/>
    </location>
</feature>
<organism evidence="11 12">
    <name type="scientific">Rubinisphaera brasiliensis (strain ATCC 49424 / DSM 5305 / JCM 21570 / IAM 15109 / NBRC 103401 / IFAM 1448)</name>
    <name type="common">Planctomyces brasiliensis</name>
    <dbReference type="NCBI Taxonomy" id="756272"/>
    <lineage>
        <taxon>Bacteria</taxon>
        <taxon>Pseudomonadati</taxon>
        <taxon>Planctomycetota</taxon>
        <taxon>Planctomycetia</taxon>
        <taxon>Planctomycetales</taxon>
        <taxon>Planctomycetaceae</taxon>
        <taxon>Rubinisphaera</taxon>
    </lineage>
</organism>
<dbReference type="GO" id="GO:0006465">
    <property type="term" value="P:signal peptide processing"/>
    <property type="evidence" value="ECO:0007669"/>
    <property type="project" value="InterPro"/>
</dbReference>
<keyword evidence="9" id="KW-0812">Transmembrane</keyword>
<dbReference type="PANTHER" id="PTHR43390">
    <property type="entry name" value="SIGNAL PEPTIDASE I"/>
    <property type="match status" value="1"/>
</dbReference>
<evidence type="ECO:0000256" key="4">
    <source>
        <dbReference type="ARBA" id="ARBA00019232"/>
    </source>
</evidence>
<keyword evidence="9" id="KW-0472">Membrane</keyword>
<dbReference type="GO" id="GO:0004252">
    <property type="term" value="F:serine-type endopeptidase activity"/>
    <property type="evidence" value="ECO:0007669"/>
    <property type="project" value="InterPro"/>
</dbReference>
<keyword evidence="9" id="KW-1133">Transmembrane helix</keyword>
<dbReference type="InterPro" id="IPR000223">
    <property type="entry name" value="Pept_S26A_signal_pept_1"/>
</dbReference>
<dbReference type="InterPro" id="IPR019533">
    <property type="entry name" value="Peptidase_S26"/>
</dbReference>
<accession>F0SRF6</accession>
<feature type="compositionally biased region" description="Low complexity" evidence="8">
    <location>
        <begin position="19"/>
        <end position="34"/>
    </location>
</feature>
<evidence type="ECO:0000313" key="12">
    <source>
        <dbReference type="Proteomes" id="UP000006860"/>
    </source>
</evidence>
<dbReference type="PROSITE" id="PS00760">
    <property type="entry name" value="SPASE_I_2"/>
    <property type="match status" value="1"/>
</dbReference>
<feature type="compositionally biased region" description="Polar residues" evidence="8">
    <location>
        <begin position="1"/>
        <end position="14"/>
    </location>
</feature>
<feature type="region of interest" description="Disordered" evidence="8">
    <location>
        <begin position="1"/>
        <end position="58"/>
    </location>
</feature>
<evidence type="ECO:0000259" key="10">
    <source>
        <dbReference type="Pfam" id="PF10502"/>
    </source>
</evidence>